<dbReference type="PROSITE" id="PS00491">
    <property type="entry name" value="PROLINE_PEPTIDASE"/>
    <property type="match status" value="1"/>
</dbReference>
<feature type="domain" description="Aminopeptidase P N-terminal" evidence="9">
    <location>
        <begin position="1"/>
        <end position="133"/>
    </location>
</feature>
<keyword evidence="5 8" id="KW-0479">Metal-binding</keyword>
<dbReference type="InterPro" id="IPR007865">
    <property type="entry name" value="Aminopep_P_N"/>
</dbReference>
<gene>
    <name evidence="10" type="ORF">RS022_03070</name>
</gene>
<reference evidence="10 11" key="1">
    <citation type="journal article" date="2023" name="Microbiol. Resour. Announc.">
        <title>Complete Genome of 'Candidatus Phytoplasma rubi' RS, a Phytopathogenic Bacterium Associated with Rubus Stunt Disease.</title>
        <authorList>
            <person name="Duckeck D."/>
            <person name="Zubert C."/>
            <person name="Bohm J.W."/>
            <person name="Carminati G."/>
            <person name="Schneider B."/>
            <person name="Kube M."/>
        </authorList>
    </citation>
    <scope>NUCLEOTIDE SEQUENCE [LARGE SCALE GENOMIC DNA]</scope>
    <source>
        <strain evidence="10 11">RS</strain>
    </source>
</reference>
<dbReference type="InterPro" id="IPR036005">
    <property type="entry name" value="Creatinase/aminopeptidase-like"/>
</dbReference>
<sequence>MSFYQKNRSLLLSKMKKGSIALFFSNLNDFSLDLNFALNKNFYYLTGIEEDNSVLLIVKDSYGNEEVFLFLKYNDLLKQKWDGESLSFEKASNLSSIPLMNILNIDILNSFLTCLFNNAKNSKYGFIENFYLDLSNTDLNKKFNLSLLRAEWIQKNYPYINIYDSCNFLINMRVIKNETEIDLIKKAIVFNDKALRSIAKVLKPGMYEYQISAFYHYFLADHDLRPSFNTIIASGKNATILHYNLQKDRIKQNDLVLLDLGVKYNNYASDISFCFPASGKFTSQQKIIYNIVLEANRKIIEWIRPGYTFQEMNKFGKDILKTRLQENGFMKVDENIENYCYHGLGHYLGLDVHDVGNIYEPIKENSVITVEPGLYFEEFNLGVRIEDNILIKKDGNINLTKDVPRKTEDIEFLMIKE</sequence>
<name>A0ABY7BRC5_9MOLU</name>
<evidence type="ECO:0000256" key="2">
    <source>
        <dbReference type="ARBA" id="ARBA00001936"/>
    </source>
</evidence>
<evidence type="ECO:0000256" key="1">
    <source>
        <dbReference type="ARBA" id="ARBA00001424"/>
    </source>
</evidence>
<dbReference type="InterPro" id="IPR052433">
    <property type="entry name" value="X-Pro_dipept-like"/>
</dbReference>
<dbReference type="RefSeq" id="WP_268850089.1">
    <property type="nucleotide sequence ID" value="NZ_CP114006.1"/>
</dbReference>
<organism evidence="10 11">
    <name type="scientific">Candidatus Phytoplasma rubi</name>
    <dbReference type="NCBI Taxonomy" id="399025"/>
    <lineage>
        <taxon>Bacteria</taxon>
        <taxon>Bacillati</taxon>
        <taxon>Mycoplasmatota</taxon>
        <taxon>Mollicutes</taxon>
        <taxon>Acholeplasmatales</taxon>
        <taxon>Acholeplasmataceae</taxon>
        <taxon>Candidatus Phytoplasma</taxon>
        <taxon>16SrV (Elm yellows group)</taxon>
    </lineage>
</organism>
<dbReference type="SMART" id="SM01011">
    <property type="entry name" value="AMP_N"/>
    <property type="match status" value="1"/>
</dbReference>
<dbReference type="Pfam" id="PF05195">
    <property type="entry name" value="AMP_N"/>
    <property type="match status" value="1"/>
</dbReference>
<dbReference type="PANTHER" id="PTHR43226">
    <property type="entry name" value="XAA-PRO AMINOPEPTIDASE 3"/>
    <property type="match status" value="1"/>
</dbReference>
<evidence type="ECO:0000313" key="10">
    <source>
        <dbReference type="EMBL" id="WAN63255.1"/>
    </source>
</evidence>
<dbReference type="InterPro" id="IPR029149">
    <property type="entry name" value="Creatin/AminoP/Spt16_N"/>
</dbReference>
<comment type="cofactor">
    <cofactor evidence="2">
        <name>Mn(2+)</name>
        <dbReference type="ChEBI" id="CHEBI:29035"/>
    </cofactor>
</comment>
<protein>
    <recommendedName>
        <fullName evidence="4">Xaa-Pro aminopeptidase</fullName>
        <ecNumber evidence="4">3.4.11.9</ecNumber>
    </recommendedName>
</protein>
<dbReference type="EC" id="3.4.11.9" evidence="4"/>
<proteinExistence type="inferred from homology"/>
<evidence type="ECO:0000256" key="5">
    <source>
        <dbReference type="ARBA" id="ARBA00022723"/>
    </source>
</evidence>
<keyword evidence="6" id="KW-0378">Hydrolase</keyword>
<keyword evidence="10" id="KW-0031">Aminopeptidase</keyword>
<dbReference type="GO" id="GO:0004177">
    <property type="term" value="F:aminopeptidase activity"/>
    <property type="evidence" value="ECO:0007669"/>
    <property type="project" value="UniProtKB-KW"/>
</dbReference>
<comment type="catalytic activity">
    <reaction evidence="1">
        <text>Release of any N-terminal amino acid, including proline, that is linked to proline, even from a dipeptide or tripeptide.</text>
        <dbReference type="EC" id="3.4.11.9"/>
    </reaction>
</comment>
<dbReference type="Proteomes" id="UP001164727">
    <property type="component" value="Chromosome"/>
</dbReference>
<keyword evidence="7" id="KW-0464">Manganese</keyword>
<evidence type="ECO:0000313" key="11">
    <source>
        <dbReference type="Proteomes" id="UP001164727"/>
    </source>
</evidence>
<dbReference type="Gene3D" id="3.90.230.10">
    <property type="entry name" value="Creatinase/methionine aminopeptidase superfamily"/>
    <property type="match status" value="1"/>
</dbReference>
<dbReference type="EMBL" id="CP114006">
    <property type="protein sequence ID" value="WAN63255.1"/>
    <property type="molecule type" value="Genomic_DNA"/>
</dbReference>
<evidence type="ECO:0000259" key="9">
    <source>
        <dbReference type="SMART" id="SM01011"/>
    </source>
</evidence>
<accession>A0ABY7BRC5</accession>
<keyword evidence="10" id="KW-0645">Protease</keyword>
<dbReference type="Pfam" id="PF00557">
    <property type="entry name" value="Peptidase_M24"/>
    <property type="match status" value="1"/>
</dbReference>
<keyword evidence="11" id="KW-1185">Reference proteome</keyword>
<evidence type="ECO:0000256" key="7">
    <source>
        <dbReference type="ARBA" id="ARBA00023211"/>
    </source>
</evidence>
<dbReference type="PANTHER" id="PTHR43226:SF4">
    <property type="entry name" value="XAA-PRO AMINOPEPTIDASE 3"/>
    <property type="match status" value="1"/>
</dbReference>
<dbReference type="InterPro" id="IPR001131">
    <property type="entry name" value="Peptidase_M24B_aminopep-P_CS"/>
</dbReference>
<dbReference type="SUPFAM" id="SSF53092">
    <property type="entry name" value="Creatinase/prolidase N-terminal domain"/>
    <property type="match status" value="1"/>
</dbReference>
<evidence type="ECO:0000256" key="4">
    <source>
        <dbReference type="ARBA" id="ARBA00012574"/>
    </source>
</evidence>
<dbReference type="SUPFAM" id="SSF55920">
    <property type="entry name" value="Creatinase/aminopeptidase"/>
    <property type="match status" value="1"/>
</dbReference>
<evidence type="ECO:0000256" key="6">
    <source>
        <dbReference type="ARBA" id="ARBA00022801"/>
    </source>
</evidence>
<evidence type="ECO:0000256" key="3">
    <source>
        <dbReference type="ARBA" id="ARBA00008766"/>
    </source>
</evidence>
<comment type="similarity">
    <text evidence="3 8">Belongs to the peptidase M24B family.</text>
</comment>
<evidence type="ECO:0000256" key="8">
    <source>
        <dbReference type="RuleBase" id="RU000590"/>
    </source>
</evidence>
<dbReference type="Gene3D" id="3.40.350.10">
    <property type="entry name" value="Creatinase/prolidase N-terminal domain"/>
    <property type="match status" value="1"/>
</dbReference>
<dbReference type="InterPro" id="IPR000994">
    <property type="entry name" value="Pept_M24"/>
</dbReference>